<dbReference type="EMBL" id="FNAK01000004">
    <property type="protein sequence ID" value="SDE06461.1"/>
    <property type="molecule type" value="Genomic_DNA"/>
</dbReference>
<name>A0A1G6ZV96_9PROT</name>
<dbReference type="AlphaFoldDB" id="A0A1G6ZV96"/>
<keyword evidence="1" id="KW-1133">Transmembrane helix</keyword>
<keyword evidence="1" id="KW-0472">Membrane</keyword>
<evidence type="ECO:0000313" key="2">
    <source>
        <dbReference type="EMBL" id="SDE06461.1"/>
    </source>
</evidence>
<dbReference type="STRING" id="637679.GCA_001550055_01887"/>
<dbReference type="OrthoDB" id="9791120at2"/>
<evidence type="ECO:0000313" key="3">
    <source>
        <dbReference type="Proteomes" id="UP000183685"/>
    </source>
</evidence>
<keyword evidence="3" id="KW-1185">Reference proteome</keyword>
<feature type="transmembrane region" description="Helical" evidence="1">
    <location>
        <begin position="44"/>
        <end position="70"/>
    </location>
</feature>
<feature type="transmembrane region" description="Helical" evidence="1">
    <location>
        <begin position="77"/>
        <end position="96"/>
    </location>
</feature>
<feature type="transmembrane region" description="Helical" evidence="1">
    <location>
        <begin position="7"/>
        <end position="24"/>
    </location>
</feature>
<proteinExistence type="predicted"/>
<dbReference type="RefSeq" id="WP_068304236.1">
    <property type="nucleotide sequence ID" value="NZ_FNAK01000004.1"/>
</dbReference>
<dbReference type="Proteomes" id="UP000183685">
    <property type="component" value="Unassembled WGS sequence"/>
</dbReference>
<gene>
    <name evidence="2" type="ORF">SAMN04488071_1968</name>
</gene>
<organism evidence="2 3">
    <name type="scientific">Kordiimonas lacus</name>
    <dbReference type="NCBI Taxonomy" id="637679"/>
    <lineage>
        <taxon>Bacteria</taxon>
        <taxon>Pseudomonadati</taxon>
        <taxon>Pseudomonadota</taxon>
        <taxon>Alphaproteobacteria</taxon>
        <taxon>Kordiimonadales</taxon>
        <taxon>Kordiimonadaceae</taxon>
        <taxon>Kordiimonas</taxon>
    </lineage>
</organism>
<accession>A0A1G6ZV96</accession>
<evidence type="ECO:0000256" key="1">
    <source>
        <dbReference type="SAM" id="Phobius"/>
    </source>
</evidence>
<protein>
    <submittedName>
        <fullName evidence="2">DoxX-like family protein</fullName>
    </submittedName>
</protein>
<feature type="transmembrane region" description="Helical" evidence="1">
    <location>
        <begin position="116"/>
        <end position="132"/>
    </location>
</feature>
<reference evidence="2 3" key="1">
    <citation type="submission" date="2016-10" db="EMBL/GenBank/DDBJ databases">
        <authorList>
            <person name="de Groot N.N."/>
        </authorList>
    </citation>
    <scope>NUCLEOTIDE SEQUENCE [LARGE SCALE GENOMIC DNA]</scope>
    <source>
        <strain evidence="2 3">CGMCC 1.9109</strain>
    </source>
</reference>
<sequence length="154" mass="16655">MDFIKKHIEWIPVLIIAGIFLPTLPMKFGGAPVTDHIFMTVGQFLGLGFFETSGAKIIGSLELLSVILLLVPKLRAFGALLASGLMAGAIFFHLASPLGVVVRWQENGEMQEMPDLFIMAIIAFASALWLVLRHKDTLLAILGKSGTSSDDTTS</sequence>
<keyword evidence="1" id="KW-0812">Transmembrane</keyword>